<proteinExistence type="predicted"/>
<geneLocation type="plasmid" evidence="1 2">
    <name>pSRC3</name>
</geneLocation>
<evidence type="ECO:0000313" key="1">
    <source>
        <dbReference type="EMBL" id="BAL85170.1"/>
    </source>
</evidence>
<dbReference type="Proteomes" id="UP000007887">
    <property type="component" value="Plasmid pSRC3"/>
</dbReference>
<dbReference type="AlphaFoldDB" id="I0GWN3"/>
<evidence type="ECO:0000313" key="2">
    <source>
        <dbReference type="Proteomes" id="UP000007887"/>
    </source>
</evidence>
<reference evidence="1 2" key="1">
    <citation type="submission" date="2011-10" db="EMBL/GenBank/DDBJ databases">
        <title>Whole genome sequence of Selenomonas ruminantium subsp. lactilytica TAM6421.</title>
        <authorList>
            <person name="Oguchi A."/>
            <person name="Ankai A."/>
            <person name="Kaneko J."/>
            <person name="Yamada-Narita S."/>
            <person name="Fukui S."/>
            <person name="Takahashi M."/>
            <person name="Onodera T."/>
            <person name="Kojima S."/>
            <person name="Fushimi T."/>
            <person name="Abe N."/>
            <person name="Kamio Y."/>
            <person name="Yamazaki S."/>
            <person name="Fujita N."/>
        </authorList>
    </citation>
    <scope>NUCLEOTIDE SEQUENCE [LARGE SCALE GENOMIC DNA]</scope>
    <source>
        <strain evidence="2">NBRC 103574 / TAM6421</strain>
        <plasmid evidence="1 2">pSRC3</plasmid>
    </source>
</reference>
<organism evidence="1 2">
    <name type="scientific">Selenomonas ruminantium subsp. lactilytica (strain NBRC 103574 / TAM6421)</name>
    <dbReference type="NCBI Taxonomy" id="927704"/>
    <lineage>
        <taxon>Bacteria</taxon>
        <taxon>Bacillati</taxon>
        <taxon>Bacillota</taxon>
        <taxon>Negativicutes</taxon>
        <taxon>Selenomonadales</taxon>
        <taxon>Selenomonadaceae</taxon>
        <taxon>Selenomonas</taxon>
    </lineage>
</organism>
<protein>
    <submittedName>
        <fullName evidence="1">Uncharacterized protein</fullName>
    </submittedName>
</protein>
<dbReference type="HOGENOM" id="CLU_2059803_0_0_9"/>
<gene>
    <name evidence="1" type="ordered locus">SELR_pSRC300970</name>
</gene>
<dbReference type="KEGG" id="sri:SELR_pSRC300970"/>
<keyword evidence="1" id="KW-0614">Plasmid</keyword>
<accession>I0GWN3</accession>
<dbReference type="PATRIC" id="fig|927704.6.peg.3411"/>
<name>I0GWN3_SELRL</name>
<dbReference type="EMBL" id="AP012300">
    <property type="protein sequence ID" value="BAL85170.1"/>
    <property type="molecule type" value="Genomic_DNA"/>
</dbReference>
<sequence>MNSVNVCRNIDANISKAAHSVNVEVSRKAEFVAGLRHCDQAISDLMHHIELSKGTPRADLLNDVRLLRKYLRRRRKFKNRLELIKVSGGCDVRAMKRCERSQTYRRYTPKVLKELFCNH</sequence>